<accession>A0A1G6QL92</accession>
<dbReference type="SUPFAM" id="SSF82171">
    <property type="entry name" value="DPP6 N-terminal domain-like"/>
    <property type="match status" value="1"/>
</dbReference>
<proteinExistence type="predicted"/>
<dbReference type="Proteomes" id="UP000199452">
    <property type="component" value="Unassembled WGS sequence"/>
</dbReference>
<name>A0A1G6QL92_9BACT</name>
<gene>
    <name evidence="1" type="ORF">SAMN05216323_10627</name>
</gene>
<dbReference type="EMBL" id="FMYP01000062">
    <property type="protein sequence ID" value="SDC92445.1"/>
    <property type="molecule type" value="Genomic_DNA"/>
</dbReference>
<dbReference type="InterPro" id="IPR011659">
    <property type="entry name" value="WD40"/>
</dbReference>
<dbReference type="InterPro" id="IPR011990">
    <property type="entry name" value="TPR-like_helical_dom_sf"/>
</dbReference>
<dbReference type="Gene3D" id="2.120.10.30">
    <property type="entry name" value="TolB, C-terminal domain"/>
    <property type="match status" value="1"/>
</dbReference>
<dbReference type="STRING" id="1640674.SAMN05216323_10627"/>
<evidence type="ECO:0000313" key="2">
    <source>
        <dbReference type="Proteomes" id="UP000199452"/>
    </source>
</evidence>
<reference evidence="1 2" key="1">
    <citation type="submission" date="2016-09" db="EMBL/GenBank/DDBJ databases">
        <authorList>
            <person name="Capua I."/>
            <person name="De Benedictis P."/>
            <person name="Joannis T."/>
            <person name="Lombin L.H."/>
            <person name="Cattoli G."/>
        </authorList>
    </citation>
    <scope>NUCLEOTIDE SEQUENCE [LARGE SCALE GENOMIC DNA]</scope>
    <source>
        <strain evidence="1 2">A7P-90m</strain>
    </source>
</reference>
<dbReference type="SUPFAM" id="SSF48452">
    <property type="entry name" value="TPR-like"/>
    <property type="match status" value="1"/>
</dbReference>
<protein>
    <submittedName>
        <fullName evidence="1">WD40-like Beta Propeller Repeat</fullName>
    </submittedName>
</protein>
<dbReference type="InterPro" id="IPR011042">
    <property type="entry name" value="6-blade_b-propeller_TolB-like"/>
</dbReference>
<sequence length="746" mass="82077">MRFYRIALIIAYLILSLYVHGQNWNKIAMSEQDAMFLLSQRKYDKAADLYLKILKEAPQSGNLKSKVGYCLLHTDSRQLESIPYLESAAELVSTKYSETSIKETNAPPETYFLLGEAYRVSNKLKEAIAAYEKYKSILKPSDELVKLIDNRIAGCNSALKRYKEPTALVRYSGIGSKVNNDFSNINPVFSGDGKTFAYTTQTRTGFDVYVVPVINDTLGVPIKITKQLGSDFLKTSSLSYDGKELFLISMESESADIYYSEMKGVKWMSAKEMPSPINGKSNETHAFLSKNGLTLYFTSDRKGGSGGLDIYKSSMEEKGKWGKPVNLGSTINTEFNEDAPFLSPDESYLFFSSEGHNGMGGYDIYRTSLSGGQAPVNLGFPVNDAGDNRFFYPYNNGTVAYMSQFRPEGLGQNDIFRLQISNLITLNGLIVPDKVNSSLYSVAIVDQSTGDTIAHPIADIASGKFEYKVGEGNFTVFVRGADYLPGKEMISVPENYDGSSMSVEVKLASKPEPKIIEEVKPQPEVLIVEAAVVTPPAAVVEAPIVVVPEANVAEVKKEIVKVVKPEKKRITKPKPEPKPIVVKEEKPVTKFVAQSDSNASGMISIYSVQIMALKTAAPAGTFNNVEGIEVTVSPDGYYRYSVGNTTEVNLANVLLDKMHSIGYADAFIRKSQITSKYTIQLMAIKKMIDLSYFNNLSDVAVVKGADGYFRYTLGSYSSSAAAAGEVKRLAQLGYKQAFVRLVPQGE</sequence>
<organism evidence="1 2">
    <name type="scientific">Williamwhitmania taraxaci</name>
    <dbReference type="NCBI Taxonomy" id="1640674"/>
    <lineage>
        <taxon>Bacteria</taxon>
        <taxon>Pseudomonadati</taxon>
        <taxon>Bacteroidota</taxon>
        <taxon>Bacteroidia</taxon>
        <taxon>Bacteroidales</taxon>
        <taxon>Williamwhitmaniaceae</taxon>
        <taxon>Williamwhitmania</taxon>
    </lineage>
</organism>
<dbReference type="Gene3D" id="1.25.40.10">
    <property type="entry name" value="Tetratricopeptide repeat domain"/>
    <property type="match status" value="1"/>
</dbReference>
<keyword evidence="2" id="KW-1185">Reference proteome</keyword>
<dbReference type="AlphaFoldDB" id="A0A1G6QL92"/>
<dbReference type="Pfam" id="PF07676">
    <property type="entry name" value="PD40"/>
    <property type="match status" value="3"/>
</dbReference>
<evidence type="ECO:0000313" key="1">
    <source>
        <dbReference type="EMBL" id="SDC92445.1"/>
    </source>
</evidence>